<dbReference type="EMBL" id="JAWXXX010000001">
    <property type="protein sequence ID" value="MDX5893265.1"/>
    <property type="molecule type" value="Genomic_DNA"/>
</dbReference>
<gene>
    <name evidence="1" type="ORF">RradSPS_0568</name>
    <name evidence="2" type="ORF">SIL72_04395</name>
</gene>
<name>A0A023X0V3_RUBRA</name>
<reference evidence="2" key="2">
    <citation type="submission" date="2023-11" db="EMBL/GenBank/DDBJ databases">
        <title>MicrobeMod: A computational toolkit for identifying prokaryotic methylation and restriction-modification with nanopore sequencing.</title>
        <authorList>
            <person name="Crits-Christoph A."/>
            <person name="Kang S.C."/>
            <person name="Lee H."/>
            <person name="Ostrov N."/>
        </authorList>
    </citation>
    <scope>NUCLEOTIDE SEQUENCE</scope>
    <source>
        <strain evidence="2">ATCC 51242</strain>
    </source>
</reference>
<keyword evidence="3" id="KW-1185">Reference proteome</keyword>
<dbReference type="eggNOG" id="COG1917">
    <property type="taxonomic scope" value="Bacteria"/>
</dbReference>
<dbReference type="STRING" id="42256.RradSPS_0568"/>
<dbReference type="SUPFAM" id="SSF51182">
    <property type="entry name" value="RmlC-like cupins"/>
    <property type="match status" value="1"/>
</dbReference>
<dbReference type="HOGENOM" id="CLU_1936565_0_0_11"/>
<dbReference type="Gene3D" id="2.60.120.10">
    <property type="entry name" value="Jelly Rolls"/>
    <property type="match status" value="1"/>
</dbReference>
<dbReference type="CDD" id="cd02230">
    <property type="entry name" value="cupin_HP0902-like"/>
    <property type="match status" value="1"/>
</dbReference>
<evidence type="ECO:0000313" key="2">
    <source>
        <dbReference type="EMBL" id="MDX5893265.1"/>
    </source>
</evidence>
<dbReference type="InterPro" id="IPR014710">
    <property type="entry name" value="RmlC-like_jellyroll"/>
</dbReference>
<dbReference type="Proteomes" id="UP001281130">
    <property type="component" value="Unassembled WGS sequence"/>
</dbReference>
<protein>
    <submittedName>
        <fullName evidence="1 2">Cupin domain</fullName>
    </submittedName>
</protein>
<accession>A0A023X0V3</accession>
<dbReference type="RefSeq" id="WP_038680565.1">
    <property type="nucleotide sequence ID" value="NZ_CP007514.1"/>
</dbReference>
<organism evidence="1 3">
    <name type="scientific">Rubrobacter radiotolerans</name>
    <name type="common">Arthrobacter radiotolerans</name>
    <dbReference type="NCBI Taxonomy" id="42256"/>
    <lineage>
        <taxon>Bacteria</taxon>
        <taxon>Bacillati</taxon>
        <taxon>Actinomycetota</taxon>
        <taxon>Rubrobacteria</taxon>
        <taxon>Rubrobacterales</taxon>
        <taxon>Rubrobacteraceae</taxon>
        <taxon>Rubrobacter</taxon>
    </lineage>
</organism>
<dbReference type="KEGG" id="rrd:RradSPS_0568"/>
<dbReference type="AlphaFoldDB" id="A0A023X0V3"/>
<dbReference type="PANTHER" id="PTHR37694:SF1">
    <property type="entry name" value="SLR8022 PROTEIN"/>
    <property type="match status" value="1"/>
</dbReference>
<dbReference type="Proteomes" id="UP000025229">
    <property type="component" value="Chromosome"/>
</dbReference>
<dbReference type="EMBL" id="CP007514">
    <property type="protein sequence ID" value="AHY45851.1"/>
    <property type="molecule type" value="Genomic_DNA"/>
</dbReference>
<dbReference type="OrthoDB" id="1121052at2"/>
<dbReference type="InterPro" id="IPR011051">
    <property type="entry name" value="RmlC_Cupin_sf"/>
</dbReference>
<proteinExistence type="predicted"/>
<sequence length="130" mass="13899">MSGRPHPETERPLGGRLQTFDIAEEVSRLRSEAAWRSGQRNAITLRKSEGMNVVLLVLRAGGRLEKHSAPGPILLNVIEGRVTFATPEETVETGAGGLISCSANVEHSVEAVTDAVCVLTISGQADRPSR</sequence>
<evidence type="ECO:0000313" key="3">
    <source>
        <dbReference type="Proteomes" id="UP000025229"/>
    </source>
</evidence>
<dbReference type="PANTHER" id="PTHR37694">
    <property type="entry name" value="SLR8022 PROTEIN"/>
    <property type="match status" value="1"/>
</dbReference>
<reference evidence="1 3" key="1">
    <citation type="submission" date="2014-03" db="EMBL/GenBank/DDBJ databases">
        <title>Complete genome sequence of the Radio-Resistant Rubrobacter radiotolerans RSPS-4.</title>
        <authorList>
            <person name="Egas C.C."/>
            <person name="Barroso C.C."/>
            <person name="Froufe H.J.C."/>
            <person name="Pacheco J.J."/>
            <person name="Albuquerque L.L."/>
            <person name="da Costa M.M.S."/>
        </authorList>
    </citation>
    <scope>NUCLEOTIDE SEQUENCE [LARGE SCALE GENOMIC DNA]</scope>
    <source>
        <strain evidence="1 3">RSPS-4</strain>
    </source>
</reference>
<evidence type="ECO:0000313" key="1">
    <source>
        <dbReference type="EMBL" id="AHY45851.1"/>
    </source>
</evidence>